<dbReference type="Pfam" id="PF01717">
    <property type="entry name" value="Meth_synt_2"/>
    <property type="match status" value="1"/>
</dbReference>
<evidence type="ECO:0000256" key="1">
    <source>
        <dbReference type="ARBA" id="ARBA00001947"/>
    </source>
</evidence>
<evidence type="ECO:0000256" key="2">
    <source>
        <dbReference type="ARBA" id="ARBA00022723"/>
    </source>
</evidence>
<dbReference type="PANTHER" id="PTHR30519">
    <property type="entry name" value="5-METHYLTETRAHYDROPTEROYLTRIGLUTAMATE--HOMOCYSTEINE METHYLTRANSFERASE"/>
    <property type="match status" value="1"/>
</dbReference>
<evidence type="ECO:0000256" key="3">
    <source>
        <dbReference type="ARBA" id="ARBA00022833"/>
    </source>
</evidence>
<organism evidence="5 6">
    <name type="scientific">candidate division WOR-1 bacterium DG_54_3</name>
    <dbReference type="NCBI Taxonomy" id="1703775"/>
    <lineage>
        <taxon>Bacteria</taxon>
        <taxon>Bacillati</taxon>
        <taxon>Saganbacteria</taxon>
    </lineage>
</organism>
<feature type="domain" description="Cobalamin-independent methionine synthase MetE C-terminal/archaeal" evidence="4">
    <location>
        <begin position="3"/>
        <end position="317"/>
    </location>
</feature>
<evidence type="ECO:0000259" key="4">
    <source>
        <dbReference type="Pfam" id="PF01717"/>
    </source>
</evidence>
<reference evidence="5 6" key="1">
    <citation type="journal article" date="2015" name="Microbiome">
        <title>Genomic resolution of linkages in carbon, nitrogen, and sulfur cycling among widespread estuary sediment bacteria.</title>
        <authorList>
            <person name="Baker B.J."/>
            <person name="Lazar C.S."/>
            <person name="Teske A.P."/>
            <person name="Dick G.J."/>
        </authorList>
    </citation>
    <scope>NUCLEOTIDE SEQUENCE [LARGE SCALE GENOMIC DNA]</scope>
    <source>
        <strain evidence="5">DG_54_3</strain>
    </source>
</reference>
<dbReference type="InterPro" id="IPR038071">
    <property type="entry name" value="UROD/MetE-like_sf"/>
</dbReference>
<dbReference type="CDD" id="cd03311">
    <property type="entry name" value="CIMS_C_terminal_like"/>
    <property type="match status" value="1"/>
</dbReference>
<dbReference type="GO" id="GO:0003871">
    <property type="term" value="F:5-methyltetrahydropteroyltriglutamate-homocysteine S-methyltransferase activity"/>
    <property type="evidence" value="ECO:0007669"/>
    <property type="project" value="InterPro"/>
</dbReference>
<name>A0A0S7XRB8_UNCSA</name>
<accession>A0A0S7XRB8</accession>
<keyword evidence="3" id="KW-0862">Zinc</keyword>
<gene>
    <name evidence="5" type="ORF">AMJ44_12160</name>
</gene>
<evidence type="ECO:0000313" key="6">
    <source>
        <dbReference type="Proteomes" id="UP000051861"/>
    </source>
</evidence>
<comment type="caution">
    <text evidence="5">The sequence shown here is derived from an EMBL/GenBank/DDBJ whole genome shotgun (WGS) entry which is preliminary data.</text>
</comment>
<dbReference type="InterPro" id="IPR002629">
    <property type="entry name" value="Met_Synth_C/arc"/>
</dbReference>
<dbReference type="Gene3D" id="3.20.20.210">
    <property type="match status" value="1"/>
</dbReference>
<dbReference type="EMBL" id="LIZX01000163">
    <property type="protein sequence ID" value="KPJ64771.1"/>
    <property type="molecule type" value="Genomic_DNA"/>
</dbReference>
<dbReference type="AlphaFoldDB" id="A0A0S7XRB8"/>
<evidence type="ECO:0000313" key="5">
    <source>
        <dbReference type="EMBL" id="KPJ64771.1"/>
    </source>
</evidence>
<dbReference type="GO" id="GO:0009086">
    <property type="term" value="P:methionine biosynthetic process"/>
    <property type="evidence" value="ECO:0007669"/>
    <property type="project" value="InterPro"/>
</dbReference>
<dbReference type="Proteomes" id="UP000051861">
    <property type="component" value="Unassembled WGS sequence"/>
</dbReference>
<comment type="cofactor">
    <cofactor evidence="1">
        <name>Zn(2+)</name>
        <dbReference type="ChEBI" id="CHEBI:29105"/>
    </cofactor>
</comment>
<protein>
    <recommendedName>
        <fullName evidence="4">Cobalamin-independent methionine synthase MetE C-terminal/archaeal domain-containing protein</fullName>
    </recommendedName>
</protein>
<dbReference type="SUPFAM" id="SSF51726">
    <property type="entry name" value="UROD/MetE-like"/>
    <property type="match status" value="1"/>
</dbReference>
<proteinExistence type="predicted"/>
<keyword evidence="2" id="KW-0479">Metal-binding</keyword>
<dbReference type="GO" id="GO:0008270">
    <property type="term" value="F:zinc ion binding"/>
    <property type="evidence" value="ECO:0007669"/>
    <property type="project" value="InterPro"/>
</dbReference>
<sequence>MLKTTVVGNYPKITEDKSAPNLRSALNKFNQCKISEEELEKAYEQTIRRVIKEQEEAGVDLITDGQIRWDDPVTPFARNIDGLEIGGLIRFFDNNVYYRRPIVKSKLAFKDYSTVEEFKFLKQNSTKKVKAVMVGPFTFAKLSKDEYHNEIDKLTLDLAEILKKEAKKLEEVGADFIQIDEPSLCFSPEKIDLVSRAIKIVTEGLKAKTFLYLYFGGIRNLIPKLFDFQVDGIGIDMVSKPENLNLILESSFNKELILGCLDARNTKLQDEEELLNLFDRVTQKFSPERIYISPSCGLEFLPHQTALMKLKTMVQVVNEFNRSGRD</sequence>